<dbReference type="KEGG" id="gom:D7316_03142"/>
<organism evidence="2 3">
    <name type="scientific">Gordonia insulae</name>
    <dbReference type="NCBI Taxonomy" id="2420509"/>
    <lineage>
        <taxon>Bacteria</taxon>
        <taxon>Bacillati</taxon>
        <taxon>Actinomycetota</taxon>
        <taxon>Actinomycetes</taxon>
        <taxon>Mycobacteriales</taxon>
        <taxon>Gordoniaceae</taxon>
        <taxon>Gordonia</taxon>
    </lineage>
</organism>
<dbReference type="AlphaFoldDB" id="A0A3G8JN89"/>
<dbReference type="PANTHER" id="PTHR45856:SF11">
    <property type="entry name" value="FUNGAL LIPASE-LIKE DOMAIN-CONTAINING PROTEIN"/>
    <property type="match status" value="1"/>
</dbReference>
<dbReference type="InterPro" id="IPR051218">
    <property type="entry name" value="Sec_MonoDiacylglyc_Lipase"/>
</dbReference>
<dbReference type="PANTHER" id="PTHR45856">
    <property type="entry name" value="ALPHA/BETA-HYDROLASES SUPERFAMILY PROTEIN"/>
    <property type="match status" value="1"/>
</dbReference>
<dbReference type="EMBL" id="CP033972">
    <property type="protein sequence ID" value="AZG46541.1"/>
    <property type="molecule type" value="Genomic_DNA"/>
</dbReference>
<evidence type="ECO:0000259" key="1">
    <source>
        <dbReference type="Pfam" id="PF01764"/>
    </source>
</evidence>
<dbReference type="Gene3D" id="3.40.50.1820">
    <property type="entry name" value="alpha/beta hydrolase"/>
    <property type="match status" value="1"/>
</dbReference>
<protein>
    <recommendedName>
        <fullName evidence="1">Fungal lipase-type domain-containing protein</fullName>
    </recommendedName>
</protein>
<dbReference type="InterPro" id="IPR002921">
    <property type="entry name" value="Fungal_lipase-type"/>
</dbReference>
<dbReference type="OrthoDB" id="5522031at2"/>
<feature type="domain" description="Fungal lipase-type" evidence="1">
    <location>
        <begin position="128"/>
        <end position="293"/>
    </location>
</feature>
<reference evidence="2 3" key="1">
    <citation type="submission" date="2018-11" db="EMBL/GenBank/DDBJ databases">
        <title>Gordonia insulae sp. nov., isolated from an island soil.</title>
        <authorList>
            <person name="Kim Y.S."/>
            <person name="Kim S.B."/>
        </authorList>
    </citation>
    <scope>NUCLEOTIDE SEQUENCE [LARGE SCALE GENOMIC DNA]</scope>
    <source>
        <strain evidence="2 3">MMS17-SY073</strain>
    </source>
</reference>
<dbReference type="InterPro" id="IPR029058">
    <property type="entry name" value="AB_hydrolase_fold"/>
</dbReference>
<dbReference type="Pfam" id="PF01764">
    <property type="entry name" value="Lipase_3"/>
    <property type="match status" value="1"/>
</dbReference>
<name>A0A3G8JN89_9ACTN</name>
<proteinExistence type="predicted"/>
<dbReference type="CDD" id="cd00519">
    <property type="entry name" value="Lipase_3"/>
    <property type="match status" value="1"/>
</dbReference>
<evidence type="ECO:0000313" key="3">
    <source>
        <dbReference type="Proteomes" id="UP000271469"/>
    </source>
</evidence>
<sequence>MPITTAVGPSAGDLRVTKSYRNPEGVTVAPEGAEPLGGLPPKFPVYDDLSTTLLAGPDSADEADRMAIAHTLAVASGYAYSDVGTEAQMMTRMGLEKSRCIAATLSVDAMFIKSTAYVIQSADGRVVIVAYRGTEPTNSISWLADADVHPDRIAFQFGKDVVHPDKTYPIHAGFYRNVRSTRQVVIQALLDASEGKPIHGDPDPDLPTHPMEALYITGHSFGGALASLLSVMLVTDDQYQDRFGSKLKGTYTFGQPMIGSREFAQTCDEIPLLKHHTRRYVYQNDPVPALPPKASGDFAHHGTELEIHEGSRGKAVERRSRQQERSPLRLLWAPVGFITRKFPELSGISLPYSLEDHFPHHYISALTPEGVANEFGDAELYARS</sequence>
<accession>A0A3G8JN89</accession>
<dbReference type="SUPFAM" id="SSF53474">
    <property type="entry name" value="alpha/beta-Hydrolases"/>
    <property type="match status" value="1"/>
</dbReference>
<dbReference type="RefSeq" id="WP_124709035.1">
    <property type="nucleotide sequence ID" value="NZ_CP033972.1"/>
</dbReference>
<dbReference type="Proteomes" id="UP000271469">
    <property type="component" value="Chromosome"/>
</dbReference>
<keyword evidence="3" id="KW-1185">Reference proteome</keyword>
<evidence type="ECO:0000313" key="2">
    <source>
        <dbReference type="EMBL" id="AZG46541.1"/>
    </source>
</evidence>
<gene>
    <name evidence="2" type="ORF">D7316_03142</name>
</gene>
<dbReference type="GO" id="GO:0006629">
    <property type="term" value="P:lipid metabolic process"/>
    <property type="evidence" value="ECO:0007669"/>
    <property type="project" value="InterPro"/>
</dbReference>